<accession>A0A6S7DDL2</accession>
<proteinExistence type="predicted"/>
<evidence type="ECO:0000256" key="1">
    <source>
        <dbReference type="SAM" id="MobiDB-lite"/>
    </source>
</evidence>
<reference evidence="2 3" key="1">
    <citation type="submission" date="2020-04" db="EMBL/GenBank/DDBJ databases">
        <authorList>
            <person name="De Canck E."/>
        </authorList>
    </citation>
    <scope>NUCLEOTIDE SEQUENCE [LARGE SCALE GENOMIC DNA]</scope>
    <source>
        <strain evidence="2 3">LMG 3328</strain>
    </source>
</reference>
<evidence type="ECO:0000313" key="2">
    <source>
        <dbReference type="EMBL" id="CAB3879962.1"/>
    </source>
</evidence>
<name>A0A6S7DDL2_9BURK</name>
<sequence>MSALRSIVAWLVLFAPVWTPVLGQTLPIAVEPTSNHRLSAIGARGHADGKDTTAGGADKARDAADKSGASAGLPVVVGASGNASSTTRSAISGGSVVIHDEAAQQDLTGMTAAQTVAALNRDTSSDTLNALKPIFDKEKIEAGFEIASEAQKQVGQFLETRARQAKALEDALKNEPEGPRRDQLKQAFEDAKTWGPGGESRRWLTAILGAVSGNVTGAAGDAIRATAVNYLQGLAASDVKQIVSALGDGPMAETARAAMHAIVGCAGAAGKGSDCGAGALGAGSGAVLNALLAGDASKMTPEEKELRRNLIGSLVAGIAEASGVSGAEAVFAAINETENNALSVPEHQARIQEKAQCKFDTQCERRVAKKYKEIDDRNRKALAQCASVEVCRAEIDAATARLGEYNSRIANLEEKLRSDGGLSASEWDEWSILKISASVMLDTDRNAAIKNYLLLGGDQAKQLVWDEIAKAGVAGAAAAVGAVGSRTRSALGGAKDVPTNTTPAKTIAVDNKGNALIGDWSTTKNLTAPENALAHWNKHSSEFPEYSNASQYVGGAQSFVSKPPANVLTKTRTNGDTLFYDQATNTFAVKAADGAPRTMFRPDPKQHGYSTNLDYFNAQ</sequence>
<gene>
    <name evidence="2" type="ORF">LMG3328_03235</name>
</gene>
<dbReference type="Proteomes" id="UP000494122">
    <property type="component" value="Unassembled WGS sequence"/>
</dbReference>
<evidence type="ECO:0008006" key="4">
    <source>
        <dbReference type="Google" id="ProtNLM"/>
    </source>
</evidence>
<dbReference type="EMBL" id="CADILE010000009">
    <property type="protein sequence ID" value="CAB3879962.1"/>
    <property type="molecule type" value="Genomic_DNA"/>
</dbReference>
<dbReference type="AlphaFoldDB" id="A0A6S7DDL2"/>
<feature type="region of interest" description="Disordered" evidence="1">
    <location>
        <begin position="41"/>
        <end position="66"/>
    </location>
</feature>
<evidence type="ECO:0000313" key="3">
    <source>
        <dbReference type="Proteomes" id="UP000494122"/>
    </source>
</evidence>
<protein>
    <recommendedName>
        <fullName evidence="4">Hemagglutinin</fullName>
    </recommendedName>
</protein>
<organism evidence="2 3">
    <name type="scientific">Achromobacter ruhlandii</name>
    <dbReference type="NCBI Taxonomy" id="72557"/>
    <lineage>
        <taxon>Bacteria</taxon>
        <taxon>Pseudomonadati</taxon>
        <taxon>Pseudomonadota</taxon>
        <taxon>Betaproteobacteria</taxon>
        <taxon>Burkholderiales</taxon>
        <taxon>Alcaligenaceae</taxon>
        <taxon>Achromobacter</taxon>
    </lineage>
</organism>
<dbReference type="RefSeq" id="WP_175183273.1">
    <property type="nucleotide sequence ID" value="NZ_CADILE010000009.1"/>
</dbReference>